<feature type="region of interest" description="Disordered" evidence="1">
    <location>
        <begin position="1"/>
        <end position="66"/>
    </location>
</feature>
<reference evidence="2" key="1">
    <citation type="submission" date="2021-03" db="EMBL/GenBank/DDBJ databases">
        <title>Draft genome sequence of rust myrtle Austropuccinia psidii MF-1, a brazilian biotype.</title>
        <authorList>
            <person name="Quecine M.C."/>
            <person name="Pachon D.M.R."/>
            <person name="Bonatelli M.L."/>
            <person name="Correr F.H."/>
            <person name="Franceschini L.M."/>
            <person name="Leite T.F."/>
            <person name="Margarido G.R.A."/>
            <person name="Almeida C.A."/>
            <person name="Ferrarezi J.A."/>
            <person name="Labate C.A."/>
        </authorList>
    </citation>
    <scope>NUCLEOTIDE SEQUENCE</scope>
    <source>
        <strain evidence="2">MF-1</strain>
    </source>
</reference>
<name>A0A9Q3BFK7_9BASI</name>
<dbReference type="EMBL" id="AVOT02000702">
    <property type="protein sequence ID" value="MBW0464117.1"/>
    <property type="molecule type" value="Genomic_DNA"/>
</dbReference>
<dbReference type="Proteomes" id="UP000765509">
    <property type="component" value="Unassembled WGS sequence"/>
</dbReference>
<keyword evidence="3" id="KW-1185">Reference proteome</keyword>
<evidence type="ECO:0000313" key="3">
    <source>
        <dbReference type="Proteomes" id="UP000765509"/>
    </source>
</evidence>
<gene>
    <name evidence="2" type="ORF">O181_003832</name>
</gene>
<protein>
    <submittedName>
        <fullName evidence="2">Uncharacterized protein</fullName>
    </submittedName>
</protein>
<feature type="compositionally biased region" description="Polar residues" evidence="1">
    <location>
        <begin position="40"/>
        <end position="66"/>
    </location>
</feature>
<feature type="compositionally biased region" description="Basic and acidic residues" evidence="1">
    <location>
        <begin position="1"/>
        <end position="10"/>
    </location>
</feature>
<feature type="compositionally biased region" description="Basic and acidic residues" evidence="1">
    <location>
        <begin position="25"/>
        <end position="39"/>
    </location>
</feature>
<proteinExistence type="predicted"/>
<accession>A0A9Q3BFK7</accession>
<sequence>MSVHPDEEAAARQLGIRGSECADGSDVKGALKECDESKSSDPNQGNSLSPAIFSPQKQNHYPNQPDKSVLRAPWILDHKTGTFNPQIKDKSYMRINYVNNLQQLKEGVGIGVPSGKDNRYSKQPTPSFLGMPFSPTHKTGLSSTEKHISFTQANKNYAHNHQQLSKIIGRESPLERERPFLNKLELFLPEWPLSHIFQPGPSNLPIPSGAHVDENANYGHNYQQFMEGFGTEVPIERENNHANQSPSSAFHRPKYSRKSRVDHFFTINPHSFKNKEEKKLPPFLKVHQNLATKKSINSIIEAYPRIRDLEALAGVKHINLPKTRWMKDKQIFEAHKSFAEELITSDGFKNEIELFFRNLKIKFPTVDLILPLPLHKYSDSLNSISFCIGASWAQLCCISRLIPSFPFSSKKAKSSLILWDELFQFVLDDKETIPIFFVNFWPKSPESDKANMIRKVLRIKSNYESDIATNPNIATASAWVLSELWLEFHDKLLYDKYAIASKRSLKTRFKKIINKLLIESDRSVEEFNFPTS</sequence>
<evidence type="ECO:0000313" key="2">
    <source>
        <dbReference type="EMBL" id="MBW0464117.1"/>
    </source>
</evidence>
<comment type="caution">
    <text evidence="2">The sequence shown here is derived from an EMBL/GenBank/DDBJ whole genome shotgun (WGS) entry which is preliminary data.</text>
</comment>
<organism evidence="2 3">
    <name type="scientific">Austropuccinia psidii MF-1</name>
    <dbReference type="NCBI Taxonomy" id="1389203"/>
    <lineage>
        <taxon>Eukaryota</taxon>
        <taxon>Fungi</taxon>
        <taxon>Dikarya</taxon>
        <taxon>Basidiomycota</taxon>
        <taxon>Pucciniomycotina</taxon>
        <taxon>Pucciniomycetes</taxon>
        <taxon>Pucciniales</taxon>
        <taxon>Sphaerophragmiaceae</taxon>
        <taxon>Austropuccinia</taxon>
    </lineage>
</organism>
<evidence type="ECO:0000256" key="1">
    <source>
        <dbReference type="SAM" id="MobiDB-lite"/>
    </source>
</evidence>
<dbReference type="AlphaFoldDB" id="A0A9Q3BFK7"/>